<evidence type="ECO:0000313" key="2">
    <source>
        <dbReference type="EMBL" id="GFD53000.1"/>
    </source>
</evidence>
<gene>
    <name evidence="2" type="ORF">Tci_924969</name>
</gene>
<protein>
    <submittedName>
        <fullName evidence="2">Uncharacterized protein</fullName>
    </submittedName>
</protein>
<dbReference type="EMBL" id="BKCJ011788942">
    <property type="protein sequence ID" value="GFD53000.1"/>
    <property type="molecule type" value="Genomic_DNA"/>
</dbReference>
<proteinExistence type="predicted"/>
<feature type="region of interest" description="Disordered" evidence="1">
    <location>
        <begin position="33"/>
        <end position="71"/>
    </location>
</feature>
<name>A0A699X3E0_TANCI</name>
<feature type="non-terminal residue" evidence="2">
    <location>
        <position position="1"/>
    </location>
</feature>
<feature type="non-terminal residue" evidence="2">
    <location>
        <position position="104"/>
    </location>
</feature>
<sequence length="104" mass="11029">EKSKKIDLHVLIMKKGFLTANGRWNVVLNEEPKSRNSLGGKHNVGSVANPNLGTATDRASTPSKDANLNNTNVGPVSFVVTQLKGNTSQKSISFRALVTLAGNG</sequence>
<evidence type="ECO:0000256" key="1">
    <source>
        <dbReference type="SAM" id="MobiDB-lite"/>
    </source>
</evidence>
<dbReference type="AlphaFoldDB" id="A0A699X3E0"/>
<accession>A0A699X3E0</accession>
<reference evidence="2" key="1">
    <citation type="journal article" date="2019" name="Sci. Rep.">
        <title>Draft genome of Tanacetum cinerariifolium, the natural source of mosquito coil.</title>
        <authorList>
            <person name="Yamashiro T."/>
            <person name="Shiraishi A."/>
            <person name="Satake H."/>
            <person name="Nakayama K."/>
        </authorList>
    </citation>
    <scope>NUCLEOTIDE SEQUENCE</scope>
</reference>
<organism evidence="2">
    <name type="scientific">Tanacetum cinerariifolium</name>
    <name type="common">Dalmatian daisy</name>
    <name type="synonym">Chrysanthemum cinerariifolium</name>
    <dbReference type="NCBI Taxonomy" id="118510"/>
    <lineage>
        <taxon>Eukaryota</taxon>
        <taxon>Viridiplantae</taxon>
        <taxon>Streptophyta</taxon>
        <taxon>Embryophyta</taxon>
        <taxon>Tracheophyta</taxon>
        <taxon>Spermatophyta</taxon>
        <taxon>Magnoliopsida</taxon>
        <taxon>eudicotyledons</taxon>
        <taxon>Gunneridae</taxon>
        <taxon>Pentapetalae</taxon>
        <taxon>asterids</taxon>
        <taxon>campanulids</taxon>
        <taxon>Asterales</taxon>
        <taxon>Asteraceae</taxon>
        <taxon>Asteroideae</taxon>
        <taxon>Anthemideae</taxon>
        <taxon>Anthemidinae</taxon>
        <taxon>Tanacetum</taxon>
    </lineage>
</organism>
<feature type="compositionally biased region" description="Polar residues" evidence="1">
    <location>
        <begin position="46"/>
        <end position="71"/>
    </location>
</feature>
<comment type="caution">
    <text evidence="2">The sequence shown here is derived from an EMBL/GenBank/DDBJ whole genome shotgun (WGS) entry which is preliminary data.</text>
</comment>